<evidence type="ECO:0008006" key="4">
    <source>
        <dbReference type="Google" id="ProtNLM"/>
    </source>
</evidence>
<evidence type="ECO:0000313" key="2">
    <source>
        <dbReference type="EMBL" id="GGK89306.1"/>
    </source>
</evidence>
<evidence type="ECO:0000313" key="3">
    <source>
        <dbReference type="Proteomes" id="UP000656042"/>
    </source>
</evidence>
<evidence type="ECO:0000256" key="1">
    <source>
        <dbReference type="SAM" id="MobiDB-lite"/>
    </source>
</evidence>
<dbReference type="AlphaFoldDB" id="A0A8J3FPE1"/>
<dbReference type="Proteomes" id="UP000656042">
    <property type="component" value="Unassembled WGS sequence"/>
</dbReference>
<dbReference type="InterPro" id="IPR057972">
    <property type="entry name" value="Terminase_7"/>
</dbReference>
<protein>
    <recommendedName>
        <fullName evidence="4">Terminase small subunit</fullName>
    </recommendedName>
</protein>
<gene>
    <name evidence="2" type="ORF">GCM10012284_24100</name>
</gene>
<proteinExistence type="predicted"/>
<keyword evidence="3" id="KW-1185">Reference proteome</keyword>
<dbReference type="Pfam" id="PF25673">
    <property type="entry name" value="Terminase_7"/>
    <property type="match status" value="1"/>
</dbReference>
<name>A0A8J3FPE1_9ACTN</name>
<feature type="region of interest" description="Disordered" evidence="1">
    <location>
        <begin position="130"/>
        <end position="150"/>
    </location>
</feature>
<organism evidence="2 3">
    <name type="scientific">Mangrovihabitans endophyticus</name>
    <dbReference type="NCBI Taxonomy" id="1751298"/>
    <lineage>
        <taxon>Bacteria</taxon>
        <taxon>Bacillati</taxon>
        <taxon>Actinomycetota</taxon>
        <taxon>Actinomycetes</taxon>
        <taxon>Micromonosporales</taxon>
        <taxon>Micromonosporaceae</taxon>
        <taxon>Mangrovihabitans</taxon>
    </lineage>
</organism>
<feature type="region of interest" description="Disordered" evidence="1">
    <location>
        <begin position="1"/>
        <end position="37"/>
    </location>
</feature>
<reference evidence="2" key="1">
    <citation type="journal article" date="2014" name="Int. J. Syst. Evol. Microbiol.">
        <title>Complete genome sequence of Corynebacterium casei LMG S-19264T (=DSM 44701T), isolated from a smear-ripened cheese.</title>
        <authorList>
            <consortium name="US DOE Joint Genome Institute (JGI-PGF)"/>
            <person name="Walter F."/>
            <person name="Albersmeier A."/>
            <person name="Kalinowski J."/>
            <person name="Ruckert C."/>
        </authorList>
    </citation>
    <scope>NUCLEOTIDE SEQUENCE</scope>
    <source>
        <strain evidence="2">CGMCC 4.7299</strain>
    </source>
</reference>
<comment type="caution">
    <text evidence="2">The sequence shown here is derived from an EMBL/GenBank/DDBJ whole genome shotgun (WGS) entry which is preliminary data.</text>
</comment>
<accession>A0A8J3FPE1</accession>
<dbReference type="EMBL" id="BMMX01000008">
    <property type="protein sequence ID" value="GGK89306.1"/>
    <property type="molecule type" value="Genomic_DNA"/>
</dbReference>
<reference evidence="2" key="2">
    <citation type="submission" date="2020-09" db="EMBL/GenBank/DDBJ databases">
        <authorList>
            <person name="Sun Q."/>
            <person name="Zhou Y."/>
        </authorList>
    </citation>
    <scope>NUCLEOTIDE SEQUENCE</scope>
    <source>
        <strain evidence="2">CGMCC 4.7299</strain>
    </source>
</reference>
<sequence>MPVTGRKPKEDRSQVRHRNPATHEWTDVDNVPFGNGPDLPERAAVRNDGVEMLGWPERTQQWWKTVRRMPHAKLWTESEWQFAFDVAEIHARFIEAWKGANGTELRQREKLLGTTADARRDLRIRYVDPRPDDEEQLPAEVTRLDDYRDL</sequence>